<proteinExistence type="predicted"/>
<dbReference type="PIRSF" id="PIRSF038021">
    <property type="entry name" value="UCP038021_RWDD2"/>
    <property type="match status" value="1"/>
</dbReference>
<protein>
    <recommendedName>
        <fullName evidence="1">Small nuclear ribonucleoprotein Prp3 C-terminal domain-containing protein</fullName>
    </recommendedName>
</protein>
<evidence type="ECO:0000259" key="1">
    <source>
        <dbReference type="Pfam" id="PF06544"/>
    </source>
</evidence>
<dbReference type="InterPro" id="IPR017359">
    <property type="entry name" value="Phi-like"/>
</dbReference>
<evidence type="ECO:0000313" key="3">
    <source>
        <dbReference type="Proteomes" id="UP000077202"/>
    </source>
</evidence>
<organism evidence="2 3">
    <name type="scientific">Marchantia polymorpha subsp. ruderalis</name>
    <dbReference type="NCBI Taxonomy" id="1480154"/>
    <lineage>
        <taxon>Eukaryota</taxon>
        <taxon>Viridiplantae</taxon>
        <taxon>Streptophyta</taxon>
        <taxon>Embryophyta</taxon>
        <taxon>Marchantiophyta</taxon>
        <taxon>Marchantiopsida</taxon>
        <taxon>Marchantiidae</taxon>
        <taxon>Marchantiales</taxon>
        <taxon>Marchantiaceae</taxon>
        <taxon>Marchantia</taxon>
    </lineage>
</organism>
<dbReference type="InterPro" id="IPR010541">
    <property type="entry name" value="Prp3_C"/>
</dbReference>
<sequence length="272" mass="30139">MYAGEGEFHMTDGERAALEILTELEEGASAPNYLSISFGVHLLGTTLGGRHVSAAFAFPRSYPEQEAVRVSVECGGLISKQQHERISLGAQQAANELVGDEAVLQVLQTLQELAWELEESTDSASDRLILDGNCKDADDSPLVLERKVIWFHHIKSTQKRKDILEWGAELKLGGFCKPGFPGVLIFEGESENVAEYVKRIQRLRWQALQVRGQEAEELSRGQDLDSFRRQEISGAKRKEKISGIKNDAKIPSSQTCDMVQGPKRAVLFSAVK</sequence>
<dbReference type="PANTHER" id="PTHR15955:SF8">
    <property type="entry name" value="RWD DOMAIN-CONTAINING PROTEIN 2B-RELATED"/>
    <property type="match status" value="1"/>
</dbReference>
<evidence type="ECO:0000313" key="2">
    <source>
        <dbReference type="EMBL" id="OAE19572.1"/>
    </source>
</evidence>
<feature type="domain" description="Small nuclear ribonucleoprotein Prp3 C-terminal" evidence="1">
    <location>
        <begin position="147"/>
        <end position="258"/>
    </location>
</feature>
<dbReference type="PANTHER" id="PTHR15955">
    <property type="entry name" value="RWD DOMAIN CONTAINING PROTEIN 2"/>
    <property type="match status" value="1"/>
</dbReference>
<dbReference type="EMBL" id="LVLJ01003829">
    <property type="protein sequence ID" value="OAE19572.1"/>
    <property type="molecule type" value="Genomic_DNA"/>
</dbReference>
<dbReference type="InterPro" id="IPR016135">
    <property type="entry name" value="UBQ-conjugating_enzyme/RWD"/>
</dbReference>
<keyword evidence="3" id="KW-1185">Reference proteome</keyword>
<reference evidence="2" key="1">
    <citation type="submission" date="2016-03" db="EMBL/GenBank/DDBJ databases">
        <title>Mechanisms controlling the formation of the plant cell surface in tip-growing cells are functionally conserved among land plants.</title>
        <authorList>
            <person name="Honkanen S."/>
            <person name="Jones V.A."/>
            <person name="Morieri G."/>
            <person name="Champion C."/>
            <person name="Hetherington A.J."/>
            <person name="Kelly S."/>
            <person name="Saint-Marcoux D."/>
            <person name="Proust H."/>
            <person name="Prescott H."/>
            <person name="Dolan L."/>
        </authorList>
    </citation>
    <scope>NUCLEOTIDE SEQUENCE [LARGE SCALE GENOMIC DNA]</scope>
    <source>
        <tissue evidence="2">Whole gametophyte</tissue>
    </source>
</reference>
<accession>A0A176VGR6</accession>
<dbReference type="AlphaFoldDB" id="A0A176VGR6"/>
<dbReference type="SUPFAM" id="SSF54495">
    <property type="entry name" value="UBC-like"/>
    <property type="match status" value="1"/>
</dbReference>
<gene>
    <name evidence="2" type="ORF">AXG93_960s1280</name>
</gene>
<dbReference type="Gene3D" id="3.10.110.10">
    <property type="entry name" value="Ubiquitin Conjugating Enzyme"/>
    <property type="match status" value="1"/>
</dbReference>
<comment type="caution">
    <text evidence="2">The sequence shown here is derived from an EMBL/GenBank/DDBJ whole genome shotgun (WGS) entry which is preliminary data.</text>
</comment>
<dbReference type="Pfam" id="PF06544">
    <property type="entry name" value="Prp3_C"/>
    <property type="match status" value="1"/>
</dbReference>
<name>A0A176VGR6_MARPO</name>
<dbReference type="CDD" id="cd24163">
    <property type="entry name" value="RWDD2_C"/>
    <property type="match status" value="1"/>
</dbReference>
<dbReference type="Proteomes" id="UP000077202">
    <property type="component" value="Unassembled WGS sequence"/>
</dbReference>
<dbReference type="InterPro" id="IPR059181">
    <property type="entry name" value="RWDD2A-B_C"/>
</dbReference>